<sequence>MTGSGVIELNAPIEQVWQKLMDPDVLTECILGCKQLELIEEGKYRADLSIGIAAVKGKYDATVSLVDIQAPKSYKLVVHGEGAPGFVDAEGLIELTPIEVEKTALSYNYTAEVGGKVAAIGQRMLGGVAKLLINDFFKKIKKEIETAQRSA</sequence>
<dbReference type="SUPFAM" id="SSF55961">
    <property type="entry name" value="Bet v1-like"/>
    <property type="match status" value="1"/>
</dbReference>
<dbReference type="EMBL" id="AP023366">
    <property type="protein sequence ID" value="BCJ88238.1"/>
    <property type="molecule type" value="Genomic_DNA"/>
</dbReference>
<proteinExistence type="predicted"/>
<evidence type="ECO:0000313" key="2">
    <source>
        <dbReference type="Proteomes" id="UP000593802"/>
    </source>
</evidence>
<evidence type="ECO:0008006" key="3">
    <source>
        <dbReference type="Google" id="ProtNLM"/>
    </source>
</evidence>
<dbReference type="AlphaFoldDB" id="A0A7I8DDH0"/>
<dbReference type="PANTHER" id="PTHR38588">
    <property type="entry name" value="BLL0334 PROTEIN"/>
    <property type="match status" value="1"/>
</dbReference>
<name>A0A7I8DDH0_9BACL</name>
<dbReference type="Gene3D" id="3.30.530.20">
    <property type="match status" value="1"/>
</dbReference>
<dbReference type="PANTHER" id="PTHR38588:SF1">
    <property type="entry name" value="BLL0334 PROTEIN"/>
    <property type="match status" value="1"/>
</dbReference>
<protein>
    <recommendedName>
        <fullName evidence="3">Carbon monoxide dehydrogenase</fullName>
    </recommendedName>
</protein>
<dbReference type="Pfam" id="PF06240">
    <property type="entry name" value="COXG"/>
    <property type="match status" value="1"/>
</dbReference>
<dbReference type="RefSeq" id="WP_200758878.1">
    <property type="nucleotide sequence ID" value="NZ_AP023366.1"/>
</dbReference>
<keyword evidence="2" id="KW-1185">Reference proteome</keyword>
<organism evidence="1 2">
    <name type="scientific">Effusibacillus dendaii</name>
    <dbReference type="NCBI Taxonomy" id="2743772"/>
    <lineage>
        <taxon>Bacteria</taxon>
        <taxon>Bacillati</taxon>
        <taxon>Bacillota</taxon>
        <taxon>Bacilli</taxon>
        <taxon>Bacillales</taxon>
        <taxon>Alicyclobacillaceae</taxon>
        <taxon>Effusibacillus</taxon>
    </lineage>
</organism>
<dbReference type="InterPro" id="IPR010419">
    <property type="entry name" value="CO_DH_gsu"/>
</dbReference>
<reference evidence="1 2" key="1">
    <citation type="submission" date="2020-08" db="EMBL/GenBank/DDBJ databases">
        <title>Complete Genome Sequence of Effusibacillus dendaii Strain skT53, Isolated from Farmland soil.</title>
        <authorList>
            <person name="Konishi T."/>
            <person name="Kawasaki H."/>
        </authorList>
    </citation>
    <scope>NUCLEOTIDE SEQUENCE [LARGE SCALE GENOMIC DNA]</scope>
    <source>
        <strain evidence="2">skT53</strain>
    </source>
</reference>
<dbReference type="InterPro" id="IPR023393">
    <property type="entry name" value="START-like_dom_sf"/>
</dbReference>
<accession>A0A7I8DDH0</accession>
<evidence type="ECO:0000313" key="1">
    <source>
        <dbReference type="EMBL" id="BCJ88238.1"/>
    </source>
</evidence>
<dbReference type="KEGG" id="eff:skT53_32230"/>
<dbReference type="Proteomes" id="UP000593802">
    <property type="component" value="Chromosome"/>
</dbReference>
<dbReference type="CDD" id="cd05018">
    <property type="entry name" value="CoxG"/>
    <property type="match status" value="1"/>
</dbReference>
<gene>
    <name evidence="1" type="ORF">skT53_32230</name>
</gene>